<dbReference type="InterPro" id="IPR029498">
    <property type="entry name" value="HeLo_dom"/>
</dbReference>
<evidence type="ECO:0000313" key="3">
    <source>
        <dbReference type="EMBL" id="GFF38100.1"/>
    </source>
</evidence>
<feature type="region of interest" description="Disordered" evidence="1">
    <location>
        <begin position="242"/>
        <end position="266"/>
    </location>
</feature>
<name>A0A8H3NTT9_9EURO</name>
<protein>
    <recommendedName>
        <fullName evidence="2">Prion-inhibition and propagation HeLo domain-containing protein</fullName>
    </recommendedName>
</protein>
<accession>A0A8H3NTT9</accession>
<organism evidence="3 4">
    <name type="scientific">Aspergillus udagawae</name>
    <dbReference type="NCBI Taxonomy" id="91492"/>
    <lineage>
        <taxon>Eukaryota</taxon>
        <taxon>Fungi</taxon>
        <taxon>Dikarya</taxon>
        <taxon>Ascomycota</taxon>
        <taxon>Pezizomycotina</taxon>
        <taxon>Eurotiomycetes</taxon>
        <taxon>Eurotiomycetidae</taxon>
        <taxon>Eurotiales</taxon>
        <taxon>Aspergillaceae</taxon>
        <taxon>Aspergillus</taxon>
        <taxon>Aspergillus subgen. Fumigati</taxon>
    </lineage>
</organism>
<reference evidence="3 4" key="1">
    <citation type="submission" date="2020-01" db="EMBL/GenBank/DDBJ databases">
        <title>Draft genome sequence of Aspergillus udagawae IFM 46972.</title>
        <authorList>
            <person name="Takahashi H."/>
            <person name="Yaguchi T."/>
        </authorList>
    </citation>
    <scope>NUCLEOTIDE SEQUENCE [LARGE SCALE GENOMIC DNA]</scope>
    <source>
        <strain evidence="3 4">IFM 46972</strain>
    </source>
</reference>
<evidence type="ECO:0000259" key="2">
    <source>
        <dbReference type="Pfam" id="PF14479"/>
    </source>
</evidence>
<dbReference type="PANTHER" id="PTHR37542">
    <property type="entry name" value="HELO DOMAIN-CONTAINING PROTEIN-RELATED"/>
    <property type="match status" value="1"/>
</dbReference>
<evidence type="ECO:0000256" key="1">
    <source>
        <dbReference type="SAM" id="MobiDB-lite"/>
    </source>
</evidence>
<dbReference type="Proteomes" id="UP000465221">
    <property type="component" value="Unassembled WGS sequence"/>
</dbReference>
<feature type="domain" description="Prion-inhibition and propagation HeLo" evidence="2">
    <location>
        <begin position="8"/>
        <end position="199"/>
    </location>
</feature>
<comment type="caution">
    <text evidence="3">The sequence shown here is derived from an EMBL/GenBank/DDBJ whole genome shotgun (WGS) entry which is preliminary data.</text>
</comment>
<dbReference type="InterPro" id="IPR038305">
    <property type="entry name" value="HeLo_sf"/>
</dbReference>
<proteinExistence type="predicted"/>
<gene>
    <name evidence="3" type="ORF">IFM46972_05439</name>
</gene>
<dbReference type="Gene3D" id="1.20.120.1020">
    <property type="entry name" value="Prion-inhibition and propagation, HeLo domain"/>
    <property type="match status" value="1"/>
</dbReference>
<evidence type="ECO:0000313" key="4">
    <source>
        <dbReference type="Proteomes" id="UP000465221"/>
    </source>
</evidence>
<dbReference type="AlphaFoldDB" id="A0A8H3NTT9"/>
<dbReference type="EMBL" id="BLKC01000033">
    <property type="protein sequence ID" value="GFF38100.1"/>
    <property type="molecule type" value="Genomic_DNA"/>
</dbReference>
<dbReference type="Pfam" id="PF14479">
    <property type="entry name" value="HeLo"/>
    <property type="match status" value="1"/>
</dbReference>
<dbReference type="PANTHER" id="PTHR37542:SF3">
    <property type="entry name" value="PRION-INHIBITION AND PROPAGATION HELO DOMAIN-CONTAINING PROTEIN"/>
    <property type="match status" value="1"/>
</dbReference>
<sequence length="356" mass="40453">MADVAGLVISVATAWKTCVQIFEIVDTSRKYGWDYEVLRIKLEVERVRLLVWGDAVGLAGLNNSQIIPDPRLRSREIQTMVMRVLGCIQNIFENSEALQNKYGLRPTSRSPASIFKSEYNTLLRSAKERQRSTNLTRKTLTRKTLWAVHDKRKFQSMVAEIKRFNENLKTLFPDVKIKAAETMRQDIGRSDQIQDLRLLQEVTAGEYEDVSESASVRLETLSTTLTDISDIVSHDDDTVIWGESDEEDDSGWAVGQGEGEEGREIPRPRKKEIVQLSKRLRGAVLFETMKNLGALRVSLRKPDDALGRASTHISWEGYPPVETWDPEDSCWAYKMTVLGTPHPSFGTTRLYAEQSE</sequence>